<gene>
    <name evidence="2" type="ORF">GCM10022207_64260</name>
</gene>
<accession>A0ABP7KV53</accession>
<protein>
    <submittedName>
        <fullName evidence="2">Uncharacterized protein</fullName>
    </submittedName>
</protein>
<evidence type="ECO:0000256" key="1">
    <source>
        <dbReference type="SAM" id="MobiDB-lite"/>
    </source>
</evidence>
<evidence type="ECO:0000313" key="3">
    <source>
        <dbReference type="Proteomes" id="UP001501563"/>
    </source>
</evidence>
<keyword evidence="3" id="KW-1185">Reference proteome</keyword>
<sequence length="172" mass="17876">MAASQAASAAPRQTAQAGDPSPESSDVDEAMAEANREADEQRAAAAASGEPVAPRDTHIPAPGEYGFGKPAATAQHGEVVAYTPRHESGRLTVPITIHNGSDDRVNYRVEVTVVGGNQDSPITVTTNANNVFPGTTWPTQVDITTAGVTTSPANLQISLEVVQDVYPYGDGH</sequence>
<dbReference type="EMBL" id="BAAAZA010000023">
    <property type="protein sequence ID" value="GAA3887954.1"/>
    <property type="molecule type" value="Genomic_DNA"/>
</dbReference>
<proteinExistence type="predicted"/>
<organism evidence="2 3">
    <name type="scientific">Streptomyces lannensis</name>
    <dbReference type="NCBI Taxonomy" id="766498"/>
    <lineage>
        <taxon>Bacteria</taxon>
        <taxon>Bacillati</taxon>
        <taxon>Actinomycetota</taxon>
        <taxon>Actinomycetes</taxon>
        <taxon>Kitasatosporales</taxon>
        <taxon>Streptomycetaceae</taxon>
        <taxon>Streptomyces</taxon>
    </lineage>
</organism>
<feature type="region of interest" description="Disordered" evidence="1">
    <location>
        <begin position="1"/>
        <end position="70"/>
    </location>
</feature>
<dbReference type="Proteomes" id="UP001501563">
    <property type="component" value="Unassembled WGS sequence"/>
</dbReference>
<name>A0ABP7KV53_9ACTN</name>
<evidence type="ECO:0000313" key="2">
    <source>
        <dbReference type="EMBL" id="GAA3887954.1"/>
    </source>
</evidence>
<comment type="caution">
    <text evidence="2">The sequence shown here is derived from an EMBL/GenBank/DDBJ whole genome shotgun (WGS) entry which is preliminary data.</text>
</comment>
<feature type="compositionally biased region" description="Low complexity" evidence="1">
    <location>
        <begin position="1"/>
        <end position="17"/>
    </location>
</feature>
<reference evidence="3" key="1">
    <citation type="journal article" date="2019" name="Int. J. Syst. Evol. Microbiol.">
        <title>The Global Catalogue of Microorganisms (GCM) 10K type strain sequencing project: providing services to taxonomists for standard genome sequencing and annotation.</title>
        <authorList>
            <consortium name="The Broad Institute Genomics Platform"/>
            <consortium name="The Broad Institute Genome Sequencing Center for Infectious Disease"/>
            <person name="Wu L."/>
            <person name="Ma J."/>
        </authorList>
    </citation>
    <scope>NUCLEOTIDE SEQUENCE [LARGE SCALE GENOMIC DNA]</scope>
    <source>
        <strain evidence="3">JCM 16578</strain>
    </source>
</reference>